<evidence type="ECO:0000313" key="2">
    <source>
        <dbReference type="EMBL" id="TMQ72277.1"/>
    </source>
</evidence>
<dbReference type="Gene3D" id="1.20.120.450">
    <property type="entry name" value="dinb family like domain"/>
    <property type="match status" value="1"/>
</dbReference>
<evidence type="ECO:0000259" key="1">
    <source>
        <dbReference type="Pfam" id="PF12867"/>
    </source>
</evidence>
<dbReference type="Proteomes" id="UP000319836">
    <property type="component" value="Unassembled WGS sequence"/>
</dbReference>
<gene>
    <name evidence="2" type="ORF">E6K80_03230</name>
</gene>
<proteinExistence type="predicted"/>
<dbReference type="EMBL" id="VBPA01000068">
    <property type="protein sequence ID" value="TMQ72277.1"/>
    <property type="molecule type" value="Genomic_DNA"/>
</dbReference>
<comment type="caution">
    <text evidence="2">The sequence shown here is derived from an EMBL/GenBank/DDBJ whole genome shotgun (WGS) entry which is preliminary data.</text>
</comment>
<dbReference type="AlphaFoldDB" id="A0A538U8T8"/>
<protein>
    <submittedName>
        <fullName evidence="2">DinB family protein</fullName>
    </submittedName>
</protein>
<dbReference type="InterPro" id="IPR024775">
    <property type="entry name" value="DinB-like"/>
</dbReference>
<dbReference type="SUPFAM" id="SSF109854">
    <property type="entry name" value="DinB/YfiT-like putative metalloenzymes"/>
    <property type="match status" value="1"/>
</dbReference>
<reference evidence="2 3" key="1">
    <citation type="journal article" date="2019" name="Nat. Microbiol.">
        <title>Mediterranean grassland soil C-N compound turnover is dependent on rainfall and depth, and is mediated by genomically divergent microorganisms.</title>
        <authorList>
            <person name="Diamond S."/>
            <person name="Andeer P.F."/>
            <person name="Li Z."/>
            <person name="Crits-Christoph A."/>
            <person name="Burstein D."/>
            <person name="Anantharaman K."/>
            <person name="Lane K.R."/>
            <person name="Thomas B.C."/>
            <person name="Pan C."/>
            <person name="Northen T.R."/>
            <person name="Banfield J.F."/>
        </authorList>
    </citation>
    <scope>NUCLEOTIDE SEQUENCE [LARGE SCALE GENOMIC DNA]</scope>
    <source>
        <strain evidence="2">WS_10</strain>
    </source>
</reference>
<dbReference type="InterPro" id="IPR034660">
    <property type="entry name" value="DinB/YfiT-like"/>
</dbReference>
<evidence type="ECO:0000313" key="3">
    <source>
        <dbReference type="Proteomes" id="UP000319836"/>
    </source>
</evidence>
<sequence>MFGNLQFFLEAWDWESKKTVEVLKSLAPSQYDFRPDPKGRSLGELAWHLAEIDGYMTLGLEKGAFDFDAKPPGIERPRTIEGLAPGYQRVHADAVARVKKLTDADLDRTVKFFDGSDMPIKIVLLGPIYSHLIHHRGQLMYMNRMAGGKNPMIYGPTREMTEEMARARA</sequence>
<name>A0A538U8T8_UNCEI</name>
<feature type="domain" description="DinB-like" evidence="1">
    <location>
        <begin position="12"/>
        <end position="139"/>
    </location>
</feature>
<dbReference type="Pfam" id="PF12867">
    <property type="entry name" value="DinB_2"/>
    <property type="match status" value="1"/>
</dbReference>
<accession>A0A538U8T8</accession>
<organism evidence="2 3">
    <name type="scientific">Eiseniibacteriota bacterium</name>
    <dbReference type="NCBI Taxonomy" id="2212470"/>
    <lineage>
        <taxon>Bacteria</taxon>
        <taxon>Candidatus Eiseniibacteriota</taxon>
    </lineage>
</organism>